<keyword evidence="3" id="KW-1185">Reference proteome</keyword>
<name>A0A560MER3_9BRAD</name>
<dbReference type="SUPFAM" id="SSF46894">
    <property type="entry name" value="C-terminal effector domain of the bipartite response regulators"/>
    <property type="match status" value="1"/>
</dbReference>
<evidence type="ECO:0000313" key="3">
    <source>
        <dbReference type="Proteomes" id="UP000321304"/>
    </source>
</evidence>
<evidence type="ECO:0000313" key="2">
    <source>
        <dbReference type="EMBL" id="TWC05505.1"/>
    </source>
</evidence>
<dbReference type="SMART" id="SM00421">
    <property type="entry name" value="HTH_LUXR"/>
    <property type="match status" value="1"/>
</dbReference>
<gene>
    <name evidence="2" type="ORF">FBZ93_103522</name>
</gene>
<dbReference type="AlphaFoldDB" id="A0A560MER3"/>
<dbReference type="InterPro" id="IPR036388">
    <property type="entry name" value="WH-like_DNA-bd_sf"/>
</dbReference>
<dbReference type="OrthoDB" id="5497412at2"/>
<comment type="caution">
    <text evidence="2">The sequence shown here is derived from an EMBL/GenBank/DDBJ whole genome shotgun (WGS) entry which is preliminary data.</text>
</comment>
<dbReference type="InterPro" id="IPR000792">
    <property type="entry name" value="Tscrpt_reg_LuxR_C"/>
</dbReference>
<protein>
    <submittedName>
        <fullName evidence="2">LuxR family transcriptional regulator</fullName>
    </submittedName>
</protein>
<dbReference type="RefSeq" id="WP_146985798.1">
    <property type="nucleotide sequence ID" value="NZ_VITY01000003.1"/>
</dbReference>
<dbReference type="GO" id="GO:0006355">
    <property type="term" value="P:regulation of DNA-templated transcription"/>
    <property type="evidence" value="ECO:0007669"/>
    <property type="project" value="InterPro"/>
</dbReference>
<dbReference type="EMBL" id="VITY01000003">
    <property type="protein sequence ID" value="TWC05505.1"/>
    <property type="molecule type" value="Genomic_DNA"/>
</dbReference>
<dbReference type="Pfam" id="PF00196">
    <property type="entry name" value="GerE"/>
    <property type="match status" value="1"/>
</dbReference>
<accession>A0A560MER3</accession>
<proteinExistence type="predicted"/>
<dbReference type="Gene3D" id="1.10.10.10">
    <property type="entry name" value="Winged helix-like DNA-binding domain superfamily/Winged helix DNA-binding domain"/>
    <property type="match status" value="1"/>
</dbReference>
<reference evidence="2 3" key="1">
    <citation type="submission" date="2019-06" db="EMBL/GenBank/DDBJ databases">
        <title>Genomic Encyclopedia of Type Strains, Phase IV (KMG-V): Genome sequencing to study the core and pangenomes of soil and plant-associated prokaryotes.</title>
        <authorList>
            <person name="Whitman W."/>
        </authorList>
    </citation>
    <scope>NUCLEOTIDE SEQUENCE [LARGE SCALE GENOMIC DNA]</scope>
    <source>
        <strain evidence="2 3">BR 10355</strain>
    </source>
</reference>
<sequence length="376" mass="40768">MTSEAAVLSEVIGIIYDAALDPGLWPRALERACLFVGGSSGALFWHDTATERTAVLHLFNEEAHYTKLYLETYLSLNPCFPAAAFFDVGEVYRSNDMVPFDEMVETRFYDEWMKPQGMIDALGANLEKGATNSSIVSVRLHDQDGFADAAVQRKFALVVPHFQRAVSIARLFDTAKASSAVLTETLDTIDSAVFLVGAGGRIVFANDAGRSALAEKTLLRERNGGLAATDADADRRLRYLFGAAEVGDNLQGDRAQAIPLLPDPPGRWFAHVLPLTSGDRQRSAAVHSAIAAVFVRSSSPASLPPLEALAKLYKLTASEVRLLDAMMKASGVRALAELLGLTEATVKTHLQNVFRKTGTSRQSELVRLLAGYEPPQ</sequence>
<dbReference type="InterPro" id="IPR016032">
    <property type="entry name" value="Sig_transdc_resp-reg_C-effctor"/>
</dbReference>
<evidence type="ECO:0000259" key="1">
    <source>
        <dbReference type="SMART" id="SM00421"/>
    </source>
</evidence>
<feature type="domain" description="HTH luxR-type" evidence="1">
    <location>
        <begin position="312"/>
        <end position="369"/>
    </location>
</feature>
<dbReference type="GO" id="GO:0003677">
    <property type="term" value="F:DNA binding"/>
    <property type="evidence" value="ECO:0007669"/>
    <property type="project" value="InterPro"/>
</dbReference>
<organism evidence="2 3">
    <name type="scientific">Bradyrhizobium macuxiense</name>
    <dbReference type="NCBI Taxonomy" id="1755647"/>
    <lineage>
        <taxon>Bacteria</taxon>
        <taxon>Pseudomonadati</taxon>
        <taxon>Pseudomonadota</taxon>
        <taxon>Alphaproteobacteria</taxon>
        <taxon>Hyphomicrobiales</taxon>
        <taxon>Nitrobacteraceae</taxon>
        <taxon>Bradyrhizobium</taxon>
    </lineage>
</organism>
<dbReference type="Proteomes" id="UP000321304">
    <property type="component" value="Unassembled WGS sequence"/>
</dbReference>